<protein>
    <submittedName>
        <fullName evidence="2">Uncharacterized protein</fullName>
    </submittedName>
</protein>
<evidence type="ECO:0000256" key="1">
    <source>
        <dbReference type="SAM" id="Phobius"/>
    </source>
</evidence>
<gene>
    <name evidence="2" type="ORF">Acr_02g0011600</name>
</gene>
<sequence length="300" mass="33270">MGGLTIIDSHTQSLHTTTTTRGSSSCIFFTLSLSTSSLRLLPHPPPHPRHLRCRLWMHLLLHFLRPLVRRPHGGGHSLNFNFSGLCFCPDFHENGGFSGEFEILCKRRRWACDTEIFQGSVSVLIFTRAGDFLKNLKSYVREEDPSLECTSSSTSSGHYGVHMVVATVLTIIFQGSISVLIFTRTGDFLGNLKSPMLYFCPDFHENGGFSGEFEISYVREEDGSVREEDGAVSGLHVGYTSSGRRYGVHMVATVLTLIFQGSVSVLIFMRSGNFLGNLKSYEREEYGSVILKLAGGLSVL</sequence>
<feature type="transmembrane region" description="Helical" evidence="1">
    <location>
        <begin position="159"/>
        <end position="183"/>
    </location>
</feature>
<keyword evidence="3" id="KW-1185">Reference proteome</keyword>
<keyword evidence="1" id="KW-1133">Transmembrane helix</keyword>
<keyword evidence="1" id="KW-0472">Membrane</keyword>
<reference evidence="2 3" key="1">
    <citation type="submission" date="2019-07" db="EMBL/GenBank/DDBJ databases">
        <title>De Novo Assembly of kiwifruit Actinidia rufa.</title>
        <authorList>
            <person name="Sugita-Konishi S."/>
            <person name="Sato K."/>
            <person name="Mori E."/>
            <person name="Abe Y."/>
            <person name="Kisaki G."/>
            <person name="Hamano K."/>
            <person name="Suezawa K."/>
            <person name="Otani M."/>
            <person name="Fukuda T."/>
            <person name="Manabe T."/>
            <person name="Gomi K."/>
            <person name="Tabuchi M."/>
            <person name="Akimitsu K."/>
            <person name="Kataoka I."/>
        </authorList>
    </citation>
    <scope>NUCLEOTIDE SEQUENCE [LARGE SCALE GENOMIC DNA]</scope>
    <source>
        <strain evidence="3">cv. Fuchu</strain>
    </source>
</reference>
<name>A0A7J0E944_9ERIC</name>
<dbReference type="Proteomes" id="UP000585474">
    <property type="component" value="Unassembled WGS sequence"/>
</dbReference>
<keyword evidence="1" id="KW-0812">Transmembrane</keyword>
<feature type="transmembrane region" description="Helical" evidence="1">
    <location>
        <begin position="246"/>
        <end position="269"/>
    </location>
</feature>
<evidence type="ECO:0000313" key="2">
    <source>
        <dbReference type="EMBL" id="GFY82920.1"/>
    </source>
</evidence>
<dbReference type="PANTHER" id="PTHR34124">
    <property type="entry name" value="F16B3.27 PROTEIN-RELATED"/>
    <property type="match status" value="1"/>
</dbReference>
<dbReference type="OrthoDB" id="1284989at2759"/>
<proteinExistence type="predicted"/>
<dbReference type="EMBL" id="BJWL01000002">
    <property type="protein sequence ID" value="GFY82920.1"/>
    <property type="molecule type" value="Genomic_DNA"/>
</dbReference>
<accession>A0A7J0E944</accession>
<dbReference type="AlphaFoldDB" id="A0A7J0E944"/>
<organism evidence="2 3">
    <name type="scientific">Actinidia rufa</name>
    <dbReference type="NCBI Taxonomy" id="165716"/>
    <lineage>
        <taxon>Eukaryota</taxon>
        <taxon>Viridiplantae</taxon>
        <taxon>Streptophyta</taxon>
        <taxon>Embryophyta</taxon>
        <taxon>Tracheophyta</taxon>
        <taxon>Spermatophyta</taxon>
        <taxon>Magnoliopsida</taxon>
        <taxon>eudicotyledons</taxon>
        <taxon>Gunneridae</taxon>
        <taxon>Pentapetalae</taxon>
        <taxon>asterids</taxon>
        <taxon>Ericales</taxon>
        <taxon>Actinidiaceae</taxon>
        <taxon>Actinidia</taxon>
    </lineage>
</organism>
<comment type="caution">
    <text evidence="2">The sequence shown here is derived from an EMBL/GenBank/DDBJ whole genome shotgun (WGS) entry which is preliminary data.</text>
</comment>
<evidence type="ECO:0000313" key="3">
    <source>
        <dbReference type="Proteomes" id="UP000585474"/>
    </source>
</evidence>
<dbReference type="PANTHER" id="PTHR34124:SF2">
    <property type="entry name" value="F16B3.27 PROTEIN-RELATED"/>
    <property type="match status" value="1"/>
</dbReference>